<dbReference type="OrthoDB" id="6034870at2759"/>
<dbReference type="GO" id="GO:0003677">
    <property type="term" value="F:DNA binding"/>
    <property type="evidence" value="ECO:0007669"/>
    <property type="project" value="InterPro"/>
</dbReference>
<dbReference type="InterPro" id="IPR013762">
    <property type="entry name" value="Integrase-like_cat_sf"/>
</dbReference>
<keyword evidence="4" id="KW-1185">Reference proteome</keyword>
<dbReference type="Proteomes" id="UP000594262">
    <property type="component" value="Unplaced"/>
</dbReference>
<dbReference type="EnsemblMetazoa" id="CLYHEMT002506.1">
    <property type="protein sequence ID" value="CLYHEMP002506.1"/>
    <property type="gene ID" value="CLYHEMG002506"/>
</dbReference>
<proteinExistence type="predicted"/>
<name>A0A7M5UPK2_9CNID</name>
<keyword evidence="1" id="KW-0233">DNA recombination</keyword>
<evidence type="ECO:0000313" key="4">
    <source>
        <dbReference type="Proteomes" id="UP000594262"/>
    </source>
</evidence>
<sequence length="622" mass="71538">MLAIPKDFKYTYDSAELVLKDFARYCISLGKSERQSIQQRCRLQHIWETLDGTMCLKRNRLKDREDLEDLYFLPLFGQILKNSRLPTSKTEKHNQASTVGSCLLALVTFCDFLLVRDIFIDLTPTQIGRLKDKIKELLKRLHPYVIARQITVFKWKQENLLSMDDFIRIGSSDHAIAMEKILNDPDSSEIKLTRSIAIQCRDLLIFLICQGNAARSSNICEMTIADFEEAKEASEYTSNKNAMVMVSDLYKTSMIYGAKLIILPGDIFLEMRNYIKFLRPLLITDDTTDGHNRYIFTSSRVKVDKKAEKKTKSETGKMTSSNVANACSSVYIKAEMGDKFSSKRCSPTRIRHAVATQLAGYDNEKLDVVAKVFMKNREGTTQKFYVQYWNQREAIRLSMKMFERTRGEIQIDLPKPNPVDKEECIKWYEENKKRISSEHRLDLNDRDLEKSMFGELDERIDDFQTLVDEEVTDLKEPLNEAEDLINSATSSGSDRKELEIETDEPADLEKVTDSKKHPTEAEDSAKTGTSSESEPQKHQIETYEKTDLAEATTSVELQMEVEDLAKEKQAVETTETSTKEPDFQIETVNQQSKSRKCLVKMSPIKINETQPITRYEIDENGK</sequence>
<evidence type="ECO:0000256" key="1">
    <source>
        <dbReference type="ARBA" id="ARBA00023172"/>
    </source>
</evidence>
<dbReference type="GO" id="GO:0015074">
    <property type="term" value="P:DNA integration"/>
    <property type="evidence" value="ECO:0007669"/>
    <property type="project" value="InterPro"/>
</dbReference>
<feature type="region of interest" description="Disordered" evidence="2">
    <location>
        <begin position="473"/>
        <end position="553"/>
    </location>
</feature>
<feature type="compositionally biased region" description="Basic and acidic residues" evidence="2">
    <location>
        <begin position="507"/>
        <end position="525"/>
    </location>
</feature>
<dbReference type="GO" id="GO:0006310">
    <property type="term" value="P:DNA recombination"/>
    <property type="evidence" value="ECO:0007669"/>
    <property type="project" value="UniProtKB-KW"/>
</dbReference>
<organism evidence="3 4">
    <name type="scientific">Clytia hemisphaerica</name>
    <dbReference type="NCBI Taxonomy" id="252671"/>
    <lineage>
        <taxon>Eukaryota</taxon>
        <taxon>Metazoa</taxon>
        <taxon>Cnidaria</taxon>
        <taxon>Hydrozoa</taxon>
        <taxon>Hydroidolina</taxon>
        <taxon>Leptothecata</taxon>
        <taxon>Obeliida</taxon>
        <taxon>Clytiidae</taxon>
        <taxon>Clytia</taxon>
    </lineage>
</organism>
<dbReference type="SUPFAM" id="SSF56349">
    <property type="entry name" value="DNA breaking-rejoining enzymes"/>
    <property type="match status" value="1"/>
</dbReference>
<accession>A0A7M5UPK2</accession>
<protein>
    <submittedName>
        <fullName evidence="3">Uncharacterized protein</fullName>
    </submittedName>
</protein>
<feature type="compositionally biased region" description="Basic and acidic residues" evidence="2">
    <location>
        <begin position="534"/>
        <end position="548"/>
    </location>
</feature>
<evidence type="ECO:0000256" key="2">
    <source>
        <dbReference type="SAM" id="MobiDB-lite"/>
    </source>
</evidence>
<dbReference type="Gene3D" id="1.10.443.10">
    <property type="entry name" value="Intergrase catalytic core"/>
    <property type="match status" value="1"/>
</dbReference>
<reference evidence="3" key="1">
    <citation type="submission" date="2021-01" db="UniProtKB">
        <authorList>
            <consortium name="EnsemblMetazoa"/>
        </authorList>
    </citation>
    <scope>IDENTIFICATION</scope>
</reference>
<evidence type="ECO:0000313" key="3">
    <source>
        <dbReference type="EnsemblMetazoa" id="CLYHEMP002506.1"/>
    </source>
</evidence>
<dbReference type="InterPro" id="IPR011010">
    <property type="entry name" value="DNA_brk_join_enz"/>
</dbReference>
<dbReference type="AlphaFoldDB" id="A0A7M5UPK2"/>